<feature type="domain" description="Cytohesin Ubiquitin Protein Inducing" evidence="6">
    <location>
        <begin position="125"/>
        <end position="221"/>
    </location>
</feature>
<evidence type="ECO:0000313" key="8">
    <source>
        <dbReference type="Proteomes" id="UP001187531"/>
    </source>
</evidence>
<evidence type="ECO:0000256" key="5">
    <source>
        <dbReference type="SAM" id="MobiDB-lite"/>
    </source>
</evidence>
<keyword evidence="8" id="KW-1185">Reference proteome</keyword>
<dbReference type="Pfam" id="PF11819">
    <property type="entry name" value="CUPID"/>
    <property type="match status" value="1"/>
</dbReference>
<comment type="caution">
    <text evidence="7">The sequence shown here is derived from an EMBL/GenBank/DDBJ whole genome shotgun (WGS) entry which is preliminary data.</text>
</comment>
<proteinExistence type="predicted"/>
<accession>A0AA88L4R1</accession>
<reference evidence="7" key="1">
    <citation type="submission" date="2023-07" db="EMBL/GenBank/DDBJ databases">
        <title>Chromosome-level genome assembly of Artemia franciscana.</title>
        <authorList>
            <person name="Jo E."/>
        </authorList>
    </citation>
    <scope>NUCLEOTIDE SEQUENCE</scope>
    <source>
        <tissue evidence="7">Whole body</tissue>
    </source>
</reference>
<organism evidence="7 8">
    <name type="scientific">Artemia franciscana</name>
    <name type="common">Brine shrimp</name>
    <name type="synonym">Artemia sanfranciscana</name>
    <dbReference type="NCBI Taxonomy" id="6661"/>
    <lineage>
        <taxon>Eukaryota</taxon>
        <taxon>Metazoa</taxon>
        <taxon>Ecdysozoa</taxon>
        <taxon>Arthropoda</taxon>
        <taxon>Crustacea</taxon>
        <taxon>Branchiopoda</taxon>
        <taxon>Anostraca</taxon>
        <taxon>Artemiidae</taxon>
        <taxon>Artemia</taxon>
    </lineage>
</organism>
<evidence type="ECO:0000256" key="3">
    <source>
        <dbReference type="ARBA" id="ARBA00023054"/>
    </source>
</evidence>
<keyword evidence="3 4" id="KW-0175">Coiled coil</keyword>
<evidence type="ECO:0000259" key="6">
    <source>
        <dbReference type="Pfam" id="PF11819"/>
    </source>
</evidence>
<evidence type="ECO:0000256" key="1">
    <source>
        <dbReference type="ARBA" id="ARBA00004496"/>
    </source>
</evidence>
<evidence type="ECO:0000313" key="7">
    <source>
        <dbReference type="EMBL" id="KAK2718768.1"/>
    </source>
</evidence>
<evidence type="ECO:0000256" key="2">
    <source>
        <dbReference type="ARBA" id="ARBA00022490"/>
    </source>
</evidence>
<feature type="region of interest" description="Disordered" evidence="5">
    <location>
        <begin position="24"/>
        <end position="47"/>
    </location>
</feature>
<dbReference type="GO" id="GO:0005737">
    <property type="term" value="C:cytoplasm"/>
    <property type="evidence" value="ECO:0007669"/>
    <property type="project" value="UniProtKB-SubCell"/>
</dbReference>
<dbReference type="PANTHER" id="PTHR46079">
    <property type="entry name" value="FERM DOMAIN-CONTAINING PROTEIN 4"/>
    <property type="match status" value="1"/>
</dbReference>
<dbReference type="Proteomes" id="UP001187531">
    <property type="component" value="Unassembled WGS sequence"/>
</dbReference>
<dbReference type="PANTHER" id="PTHR46079:SF2">
    <property type="entry name" value="FERM DOMAIN-CONTAINING PROTEIN"/>
    <property type="match status" value="1"/>
</dbReference>
<dbReference type="AlphaFoldDB" id="A0AA88L4R1"/>
<sequence length="694" mass="78710">MFFPVHRIVQSSYSASLHSKEGRGELDKSIDSCGAPPDDEKNTGSRRGIQPGLISVHVWFCASQTPTKALWQMAICQHQFYLDRKHSKAQKLTTRPLSEFVADLSKSVSSLSTGSSHSSLSRGDSTSSLKCNMAEIEETEAEKAARLEMINALRMRKESLELKLKEKLEKLKELCLKEAELTGEIPPELPLNHDETVPQIRQRIGTAFTIPENIIMKAKAKEDIRCTGTENIDCKGERFGIFIKTVTSYLDRKLHEKPPPTSLISVGPLMSILSQVIVTLATTYTSLELTKSQPWFAERSFRKCKKVPGGKDNVKDRCDRILVLHQNVVEENSELLRKENRHLQTIVKLQERIGDLNKTPISMLGAAQPTVTSSRSFASALRGQNVYSVILEPVEYDKNSDKRLGRNDSQKLTKSFYQAIDKDSKNFAVKKTVPAKNGKLIFELGSESDSEEAISAFNKKVEVTKYKAVQVKKKMPKIIVYDVTECEDADSFRTEFLRSNDNVKDMVDHGELLKVVTMLWKDRSRANVVLEVSPKLRSGSKKDDSVNDNMFHSYVRQQVQNFVQNVNSGVDEINADVLKDAIDSLKPMKAPGPDGTLNLVLKKNINFYLWKEEGAEGSDLYEPEDYKRRMEDELTQDIIEAQKFLLFQLRENKRKEEELVEAKNKLANLDNGRVMLVSRHYDNFLGRFVQRPQI</sequence>
<evidence type="ECO:0000256" key="4">
    <source>
        <dbReference type="SAM" id="Coils"/>
    </source>
</evidence>
<keyword evidence="2" id="KW-0963">Cytoplasm</keyword>
<dbReference type="GO" id="GO:0090162">
    <property type="term" value="P:establishment of epithelial cell polarity"/>
    <property type="evidence" value="ECO:0007669"/>
    <property type="project" value="InterPro"/>
</dbReference>
<dbReference type="InterPro" id="IPR047176">
    <property type="entry name" value="FRMD4A/B"/>
</dbReference>
<dbReference type="InterPro" id="IPR021774">
    <property type="entry name" value="CUPID"/>
</dbReference>
<feature type="coiled-coil region" evidence="4">
    <location>
        <begin position="645"/>
        <end position="672"/>
    </location>
</feature>
<protein>
    <recommendedName>
        <fullName evidence="6">Cytohesin Ubiquitin Protein Inducing domain-containing protein</fullName>
    </recommendedName>
</protein>
<name>A0AA88L4R1_ARTSF</name>
<dbReference type="EMBL" id="JAVRJZ010000009">
    <property type="protein sequence ID" value="KAK2718768.1"/>
    <property type="molecule type" value="Genomic_DNA"/>
</dbReference>
<comment type="subcellular location">
    <subcellularLocation>
        <location evidence="1">Cytoplasm</location>
    </subcellularLocation>
</comment>
<gene>
    <name evidence="7" type="ORF">QYM36_005942</name>
</gene>
<feature type="coiled-coil region" evidence="4">
    <location>
        <begin position="150"/>
        <end position="177"/>
    </location>
</feature>